<proteinExistence type="predicted"/>
<gene>
    <name evidence="1" type="ORF">D0Z08_13855</name>
</gene>
<dbReference type="Proteomes" id="UP000283644">
    <property type="component" value="Unassembled WGS sequence"/>
</dbReference>
<keyword evidence="2" id="KW-1185">Reference proteome</keyword>
<reference evidence="1 2" key="1">
    <citation type="submission" date="2018-09" db="EMBL/GenBank/DDBJ databases">
        <title>Genome sequencing of Nocardioides immobilis CCTCC AB 2017083 for comparison to Nocardioides silvaticus.</title>
        <authorList>
            <person name="Li C."/>
            <person name="Wang G."/>
        </authorList>
    </citation>
    <scope>NUCLEOTIDE SEQUENCE [LARGE SCALE GENOMIC DNA]</scope>
    <source>
        <strain evidence="1 2">CCTCC AB 2017083</strain>
    </source>
</reference>
<dbReference type="EMBL" id="QXGH01000017">
    <property type="protein sequence ID" value="RHW26421.1"/>
    <property type="molecule type" value="Genomic_DNA"/>
</dbReference>
<protein>
    <submittedName>
        <fullName evidence="1">Uncharacterized protein</fullName>
    </submittedName>
</protein>
<sequence length="365" mass="37914">MRGPVASVTCHDADRADLAARLRAAASDAGLTGWVTDAAGTDGSVAVLEVAVGDLGLGPVDRAEGWTALSRQLGGVLDEVVPTIALGGFSPVLDLDEPAWQVDRLQWCSGRVDVARLDADQIARFNALAGERLVEVRDGAVRWATPPGVPLGVDLLDVAPLGLAAATYEAWTGEAADLEPPAGDVDDVNDPVLWCWTDGDPAQLAAAVVAVLPEHEVDAEQEYGGALSPVVVRPPAGRIDQADLLDDLRTVAAAGEPGWVGLLPRGGFLPPGVAPELPESGVIDHLWLRREWAGDLLTAVADALADAPTEDVAGGVLFITGPDPRGPGTADLVWTPMVRYQRLVAAAALLGERLRADTAGPEIVI</sequence>
<accession>A0A417Y1H0</accession>
<dbReference type="AlphaFoldDB" id="A0A417Y1H0"/>
<name>A0A417Y1H0_9ACTN</name>
<dbReference type="OrthoDB" id="9823243at2"/>
<organism evidence="1 2">
    <name type="scientific">Nocardioides immobilis</name>
    <dbReference type="NCBI Taxonomy" id="2049295"/>
    <lineage>
        <taxon>Bacteria</taxon>
        <taxon>Bacillati</taxon>
        <taxon>Actinomycetota</taxon>
        <taxon>Actinomycetes</taxon>
        <taxon>Propionibacteriales</taxon>
        <taxon>Nocardioidaceae</taxon>
        <taxon>Nocardioides</taxon>
    </lineage>
</organism>
<comment type="caution">
    <text evidence="1">The sequence shown here is derived from an EMBL/GenBank/DDBJ whole genome shotgun (WGS) entry which is preliminary data.</text>
</comment>
<dbReference type="RefSeq" id="WP_118925834.1">
    <property type="nucleotide sequence ID" value="NZ_QXGH01000017.1"/>
</dbReference>
<evidence type="ECO:0000313" key="2">
    <source>
        <dbReference type="Proteomes" id="UP000283644"/>
    </source>
</evidence>
<evidence type="ECO:0000313" key="1">
    <source>
        <dbReference type="EMBL" id="RHW26421.1"/>
    </source>
</evidence>